<dbReference type="OrthoDB" id="9779233at2"/>
<dbReference type="PROSITE" id="PS50244">
    <property type="entry name" value="S5A_REDUCTASE"/>
    <property type="match status" value="1"/>
</dbReference>
<evidence type="ECO:0000313" key="2">
    <source>
        <dbReference type="EMBL" id="KIZ32699.1"/>
    </source>
</evidence>
<reference evidence="2 3" key="1">
    <citation type="submission" date="2014-11" db="EMBL/GenBank/DDBJ databases">
        <title>Genomics and ecophysiology of heterotrophic nitrogen fixing bacteria isolated from estuarine surface water.</title>
        <authorList>
            <person name="Bentzon-Tilia M."/>
            <person name="Severin I."/>
            <person name="Hansen L.H."/>
            <person name="Riemann L."/>
        </authorList>
    </citation>
    <scope>NUCLEOTIDE SEQUENCE [LARGE SCALE GENOMIC DNA]</scope>
    <source>
        <strain evidence="2 3">BAL398</strain>
    </source>
</reference>
<dbReference type="Gene3D" id="1.20.120.1630">
    <property type="match status" value="1"/>
</dbReference>
<evidence type="ECO:0000256" key="1">
    <source>
        <dbReference type="SAM" id="Phobius"/>
    </source>
</evidence>
<keyword evidence="1" id="KW-1133">Transmembrane helix</keyword>
<name>A0A0D7DVV3_RHOPL</name>
<organism evidence="2 3">
    <name type="scientific">Rhodopseudomonas palustris</name>
    <dbReference type="NCBI Taxonomy" id="1076"/>
    <lineage>
        <taxon>Bacteria</taxon>
        <taxon>Pseudomonadati</taxon>
        <taxon>Pseudomonadota</taxon>
        <taxon>Alphaproteobacteria</taxon>
        <taxon>Hyphomicrobiales</taxon>
        <taxon>Nitrobacteraceae</taxon>
        <taxon>Rhodopseudomonas</taxon>
    </lineage>
</organism>
<dbReference type="Pfam" id="PF06966">
    <property type="entry name" value="DUF1295"/>
    <property type="match status" value="1"/>
</dbReference>
<protein>
    <submittedName>
        <fullName evidence="2">Uncharacterized protein</fullName>
    </submittedName>
</protein>
<proteinExistence type="predicted"/>
<feature type="transmembrane region" description="Helical" evidence="1">
    <location>
        <begin position="122"/>
        <end position="140"/>
    </location>
</feature>
<evidence type="ECO:0000313" key="3">
    <source>
        <dbReference type="Proteomes" id="UP000032515"/>
    </source>
</evidence>
<feature type="non-terminal residue" evidence="2">
    <location>
        <position position="1"/>
    </location>
</feature>
<sequence>LLLLAYGVRLGGFLAWRERDPVYQGELAVAERRTSTVTILQKTAIWLGVSVLFTLLFLPALLTLSAQAQARALHTVALGVAVMLIGLVLESVADAQKYRFKADNPTRYCDVGLYRWVRCPNYLGEMLFWFGVWLSGISAYGGTAAWLLTTLGVVYIEVLMVAAAAGLERKQEERYGAQPSYRDYVRSVPILLPWLPLYSLR</sequence>
<dbReference type="InterPro" id="IPR010721">
    <property type="entry name" value="UstE-like"/>
</dbReference>
<gene>
    <name evidence="2" type="ORF">OO17_29545</name>
</gene>
<dbReference type="Proteomes" id="UP000032515">
    <property type="component" value="Unassembled WGS sequence"/>
</dbReference>
<feature type="transmembrane region" description="Helical" evidence="1">
    <location>
        <begin position="146"/>
        <end position="167"/>
    </location>
</feature>
<feature type="transmembrane region" description="Helical" evidence="1">
    <location>
        <begin position="72"/>
        <end position="93"/>
    </location>
</feature>
<feature type="transmembrane region" description="Helical" evidence="1">
    <location>
        <begin position="43"/>
        <end position="66"/>
    </location>
</feature>
<dbReference type="AlphaFoldDB" id="A0A0D7DVV3"/>
<comment type="caution">
    <text evidence="2">The sequence shown here is derived from an EMBL/GenBank/DDBJ whole genome shotgun (WGS) entry which is preliminary data.</text>
</comment>
<dbReference type="EMBL" id="JXXE01000846">
    <property type="protein sequence ID" value="KIZ32699.1"/>
    <property type="molecule type" value="Genomic_DNA"/>
</dbReference>
<dbReference type="RefSeq" id="WP_044419027.1">
    <property type="nucleotide sequence ID" value="NZ_JXXE01000846.1"/>
</dbReference>
<dbReference type="PANTHER" id="PTHR32251">
    <property type="entry name" value="3-OXO-5-ALPHA-STEROID 4-DEHYDROGENASE"/>
    <property type="match status" value="1"/>
</dbReference>
<accession>A0A0D7DVV3</accession>
<dbReference type="PANTHER" id="PTHR32251:SF15">
    <property type="entry name" value="3-OXO-5-ALPHA-STEROID 4-DEHYDROGENASE (DUF1295)"/>
    <property type="match status" value="1"/>
</dbReference>
<feature type="non-terminal residue" evidence="2">
    <location>
        <position position="201"/>
    </location>
</feature>
<dbReference type="GO" id="GO:0016020">
    <property type="term" value="C:membrane"/>
    <property type="evidence" value="ECO:0007669"/>
    <property type="project" value="TreeGrafter"/>
</dbReference>
<keyword evidence="1" id="KW-0472">Membrane</keyword>
<keyword evidence="1" id="KW-0812">Transmembrane</keyword>